<reference evidence="3 10" key="6">
    <citation type="journal article" date="2020" name="Int. J. Nanomedicine">
        <title>Consequences Of Long-Term Bacteria's Exposure To Silver Nanoformulations With Different PhysicoChemical Properties.</title>
        <authorList>
            <person name="Kedziora A."/>
            <person name="Wernecki M."/>
            <person name="Korzekwa K."/>
            <person name="Speruda M."/>
            <person name="Gerasymchuk Y."/>
            <person name="Lukowiak A."/>
            <person name="Bugla-Ploskonska G."/>
        </authorList>
    </citation>
    <scope>NUCLEOTIDE SEQUENCE [LARGE SCALE GENOMIC DNA]</scope>
    <source>
        <strain evidence="3 10">ATCC 11230</strain>
    </source>
</reference>
<sequence>MIIRHISSVDTRSISAEAAFEPSVIIFSSCIGGDLNICDQIIADKWDHISRFDRHKGIIKSEYYSCDVTENDCALT</sequence>
<evidence type="ECO:0000313" key="5">
    <source>
        <dbReference type="EMBL" id="RXD16539.1"/>
    </source>
</evidence>
<name>A0A3N6YN24_ECOLX</name>
<reference evidence="2" key="7">
    <citation type="submission" date="2020-01" db="EMBL/GenBank/DDBJ databases">
        <authorList>
            <consortium name="NCBI Pathogen Detection Project"/>
        </authorList>
    </citation>
    <scope>NUCLEOTIDE SEQUENCE</scope>
    <source>
        <strain evidence="2">C0382</strain>
    </source>
</reference>
<dbReference type="AlphaFoldDB" id="A0A3N6YN24"/>
<evidence type="ECO:0000313" key="4">
    <source>
        <dbReference type="EMBL" id="RIB38150.1"/>
    </source>
</evidence>
<evidence type="ECO:0000313" key="10">
    <source>
        <dbReference type="Proteomes" id="UP000471490"/>
    </source>
</evidence>
<evidence type="ECO:0000313" key="3">
    <source>
        <dbReference type="EMBL" id="NDR95802.1"/>
    </source>
</evidence>
<dbReference type="EMBL" id="SCJN01000062">
    <property type="protein sequence ID" value="RXD16539.1"/>
    <property type="molecule type" value="Genomic_DNA"/>
</dbReference>
<dbReference type="Proteomes" id="UP000591371">
    <property type="component" value="Unassembled WGS sequence"/>
</dbReference>
<evidence type="ECO:0000313" key="9">
    <source>
        <dbReference type="Proteomes" id="UP000291778"/>
    </source>
</evidence>
<gene>
    <name evidence="4" type="ORF">D3C88_30755</name>
    <name evidence="1" type="ORF">D3G36_15220</name>
    <name evidence="5" type="ORF">EPS76_10175</name>
    <name evidence="6" type="ORF">EWK56_16975</name>
    <name evidence="3" type="ORF">FPI65_32535</name>
    <name evidence="2" type="ORF">HIE29_003888</name>
</gene>
<dbReference type="Proteomes" id="UP000843571">
    <property type="component" value="Unassembled WGS sequence"/>
</dbReference>
<reference evidence="1 11" key="5">
    <citation type="submission" date="2019-03" db="EMBL/GenBank/DDBJ databases">
        <authorList>
            <consortium name="GenomeTrakr network: Whole genome sequencing for foodborne pathogen traceback"/>
        </authorList>
    </citation>
    <scope>NUCLEOTIDE SEQUENCE [LARGE SCALE GENOMIC DNA]</scope>
    <source>
        <strain evidence="1 11">PSU-1190</strain>
    </source>
</reference>
<dbReference type="Proteomes" id="UP000471490">
    <property type="component" value="Unassembled WGS sequence"/>
</dbReference>
<protein>
    <submittedName>
        <fullName evidence="1">Uncharacterized protein</fullName>
    </submittedName>
</protein>
<dbReference type="EMBL" id="DABCJL010000009">
    <property type="protein sequence ID" value="HAH7770412.1"/>
    <property type="molecule type" value="Genomic_DNA"/>
</dbReference>
<dbReference type="EMBL" id="VLTB01000709">
    <property type="protein sequence ID" value="NDR95802.1"/>
    <property type="molecule type" value="Genomic_DNA"/>
</dbReference>
<evidence type="ECO:0000313" key="8">
    <source>
        <dbReference type="Proteomes" id="UP000288730"/>
    </source>
</evidence>
<dbReference type="Proteomes" id="UP000288730">
    <property type="component" value="Unassembled WGS sequence"/>
</dbReference>
<evidence type="ECO:0000313" key="1">
    <source>
        <dbReference type="EMBL" id="EFA4419195.1"/>
    </source>
</evidence>
<reference evidence="4 7" key="1">
    <citation type="journal article" date="2018" name="BMC Microbiol.">
        <title>Genome sequencing of strains of the most prevalent clonal group of O1:K1:H7 Escherichia coli that causes neonatal meningitis in France.</title>
        <authorList>
            <person name="Geslain G."/>
            <person name="Birgy A."/>
            <person name="Adiba S."/>
            <person name="Magnan M."/>
            <person name="Courroux C."/>
            <person name="Levy C."/>
            <person name="Cohen R."/>
            <person name="Bidet P."/>
            <person name="Bonacorsi S."/>
        </authorList>
    </citation>
    <scope>NUCLEOTIDE SEQUENCE [LARGE SCALE GENOMIC DNA]</scope>
    <source>
        <strain evidence="4 7">S308</strain>
    </source>
</reference>
<evidence type="ECO:0000313" key="2">
    <source>
        <dbReference type="EMBL" id="HAH7770412.1"/>
    </source>
</evidence>
<dbReference type="EMBL" id="AASATZ010000020">
    <property type="protein sequence ID" value="EFA4419195.1"/>
    <property type="molecule type" value="Genomic_DNA"/>
</dbReference>
<accession>A0A3N6YN24</accession>
<reference evidence="6 9" key="4">
    <citation type="submission" date="2019-02" db="EMBL/GenBank/DDBJ databases">
        <authorList>
            <person name="Slukin P."/>
            <person name="Fursova N."/>
            <person name="Ermolenko Z."/>
            <person name="Mayskaya N."/>
            <person name="Kislichkina A."/>
            <person name="Mukhina T."/>
            <person name="Sizova A."/>
            <person name="Bogun A."/>
        </authorList>
    </citation>
    <scope>NUCLEOTIDE SEQUENCE [LARGE SCALE GENOMIC DNA]</scope>
    <source>
        <strain evidence="6">SCPM-O-B-8431</strain>
        <strain evidence="9">SCPM-O-B-8431(U15)</strain>
    </source>
</reference>
<dbReference type="Proteomes" id="UP000291778">
    <property type="component" value="Unassembled WGS sequence"/>
</dbReference>
<comment type="caution">
    <text evidence="1">The sequence shown here is derived from an EMBL/GenBank/DDBJ whole genome shotgun (WGS) entry which is preliminary data.</text>
</comment>
<reference evidence="5 8" key="3">
    <citation type="submission" date="2019-01" db="EMBL/GenBank/DDBJ databases">
        <title>Genomic analysis of febrile catheter-associated UTI E. coli isolates.</title>
        <authorList>
            <person name="Potter R."/>
            <person name="Zou Z."/>
            <person name="Henderson J."/>
            <person name="Dantas G."/>
        </authorList>
    </citation>
    <scope>NUCLEOTIDE SEQUENCE [LARGE SCALE GENOMIC DNA]</scope>
    <source>
        <strain evidence="5 8">29_CAASB</strain>
    </source>
</reference>
<dbReference type="Proteomes" id="UP000284508">
    <property type="component" value="Unassembled WGS sequence"/>
</dbReference>
<dbReference type="EMBL" id="SERV01000011">
    <property type="protein sequence ID" value="RYL80786.1"/>
    <property type="molecule type" value="Genomic_DNA"/>
</dbReference>
<reference evidence="2" key="2">
    <citation type="journal article" date="2018" name="Genome Biol.">
        <title>SKESA: strategic k-mer extension for scrupulous assemblies.</title>
        <authorList>
            <person name="Souvorov A."/>
            <person name="Agarwala R."/>
            <person name="Lipman D.J."/>
        </authorList>
    </citation>
    <scope>NUCLEOTIDE SEQUENCE [LARGE SCALE GENOMIC DNA]</scope>
    <source>
        <strain evidence="2">C0382</strain>
    </source>
</reference>
<evidence type="ECO:0000313" key="11">
    <source>
        <dbReference type="Proteomes" id="UP000591371"/>
    </source>
</evidence>
<dbReference type="EMBL" id="QXHA01001858">
    <property type="protein sequence ID" value="RIB38150.1"/>
    <property type="molecule type" value="Genomic_DNA"/>
</dbReference>
<evidence type="ECO:0000313" key="7">
    <source>
        <dbReference type="Proteomes" id="UP000284508"/>
    </source>
</evidence>
<organism evidence="1 11">
    <name type="scientific">Escherichia coli</name>
    <dbReference type="NCBI Taxonomy" id="562"/>
    <lineage>
        <taxon>Bacteria</taxon>
        <taxon>Pseudomonadati</taxon>
        <taxon>Pseudomonadota</taxon>
        <taxon>Gammaproteobacteria</taxon>
        <taxon>Enterobacterales</taxon>
        <taxon>Enterobacteriaceae</taxon>
        <taxon>Escherichia</taxon>
    </lineage>
</organism>
<proteinExistence type="predicted"/>
<evidence type="ECO:0000313" key="6">
    <source>
        <dbReference type="EMBL" id="RYL80786.1"/>
    </source>
</evidence>